<dbReference type="InterPro" id="IPR005888">
    <property type="entry name" value="dTDP_Gluc_deHydtase"/>
</dbReference>
<dbReference type="AlphaFoldDB" id="A0AAW1Q814"/>
<reference evidence="5 6" key="1">
    <citation type="journal article" date="2024" name="Nat. Commun.">
        <title>Phylogenomics reveals the evolutionary origins of lichenization in chlorophyte algae.</title>
        <authorList>
            <person name="Puginier C."/>
            <person name="Libourel C."/>
            <person name="Otte J."/>
            <person name="Skaloud P."/>
            <person name="Haon M."/>
            <person name="Grisel S."/>
            <person name="Petersen M."/>
            <person name="Berrin J.G."/>
            <person name="Delaux P.M."/>
            <person name="Dal Grande F."/>
            <person name="Keller J."/>
        </authorList>
    </citation>
    <scope>NUCLEOTIDE SEQUENCE [LARGE SCALE GENOMIC DNA]</scope>
    <source>
        <strain evidence="5 6">SAG 2145</strain>
    </source>
</reference>
<dbReference type="GO" id="GO:0009225">
    <property type="term" value="P:nucleotide-sugar metabolic process"/>
    <property type="evidence" value="ECO:0007669"/>
    <property type="project" value="InterPro"/>
</dbReference>
<dbReference type="Pfam" id="PF16363">
    <property type="entry name" value="GDP_Man_Dehyd"/>
    <property type="match status" value="1"/>
</dbReference>
<proteinExistence type="predicted"/>
<evidence type="ECO:0000259" key="4">
    <source>
        <dbReference type="Pfam" id="PF16363"/>
    </source>
</evidence>
<dbReference type="FunFam" id="3.40.50.720:FF:000304">
    <property type="entry name" value="UDP-glucose 4,6-dehydratase"/>
    <property type="match status" value="1"/>
</dbReference>
<keyword evidence="2" id="KW-0520">NAD</keyword>
<comment type="cofactor">
    <cofactor evidence="1">
        <name>NAD(+)</name>
        <dbReference type="ChEBI" id="CHEBI:57540"/>
    </cofactor>
</comment>
<evidence type="ECO:0000256" key="1">
    <source>
        <dbReference type="ARBA" id="ARBA00001911"/>
    </source>
</evidence>
<dbReference type="Proteomes" id="UP001438707">
    <property type="component" value="Unassembled WGS sequence"/>
</dbReference>
<dbReference type="SUPFAM" id="SSF51735">
    <property type="entry name" value="NAD(P)-binding Rossmann-fold domains"/>
    <property type="match status" value="1"/>
</dbReference>
<protein>
    <recommendedName>
        <fullName evidence="4">NAD(P)-binding domain-containing protein</fullName>
    </recommendedName>
</protein>
<dbReference type="Gene3D" id="3.90.25.10">
    <property type="entry name" value="UDP-galactose 4-epimerase, domain 1"/>
    <property type="match status" value="1"/>
</dbReference>
<dbReference type="InterPro" id="IPR016040">
    <property type="entry name" value="NAD(P)-bd_dom"/>
</dbReference>
<feature type="domain" description="NAD(P)-binding" evidence="4">
    <location>
        <begin position="33"/>
        <end position="350"/>
    </location>
</feature>
<dbReference type="GO" id="GO:0008460">
    <property type="term" value="F:dTDP-glucose 4,6-dehydratase activity"/>
    <property type="evidence" value="ECO:0007669"/>
    <property type="project" value="InterPro"/>
</dbReference>
<sequence length="383" mass="42261">MPGYRLPEAAGVVESMDVCEPVEVADFRPRSILVTGGAGFIGSAVVRRLLKVHPDYRVTVLDKLDYCATERNLAPVIHHPNFEFVKGDIKSADLVRYVLSASKVDTILHFAAQTHVDNSFGNSLEFTQNNTFGTHVLLEAARKYGKILRFINVSTDEVYGEASFGLDSGLGENSVLQPTNPYSAAKAGAEMMVQAYGTSYNMPIITTRGNNVYGPHQFPEKLIPKFILRAARGNTLPIHGDGLSVRSYVYVEDAADAFMTVLHKGVTGETYNIATQVERTVMSVAHDIANRVKNCDITQGPATSPVLEHVADRAFNDRQDCSFMLRYFICDKKLAALGWTEKTSWEKGLNVTIEWYHKHGHDSYWEHGNVSAALQPHPAAVAV</sequence>
<organism evidence="5 6">
    <name type="scientific">Apatococcus lobatus</name>
    <dbReference type="NCBI Taxonomy" id="904363"/>
    <lineage>
        <taxon>Eukaryota</taxon>
        <taxon>Viridiplantae</taxon>
        <taxon>Chlorophyta</taxon>
        <taxon>core chlorophytes</taxon>
        <taxon>Trebouxiophyceae</taxon>
        <taxon>Chlorellales</taxon>
        <taxon>Chlorellaceae</taxon>
        <taxon>Apatococcus</taxon>
    </lineage>
</organism>
<name>A0AAW1Q814_9CHLO</name>
<evidence type="ECO:0000313" key="5">
    <source>
        <dbReference type="EMBL" id="KAK9818448.1"/>
    </source>
</evidence>
<dbReference type="CDD" id="cd05246">
    <property type="entry name" value="dTDP_GD_SDR_e"/>
    <property type="match status" value="1"/>
</dbReference>
<dbReference type="PANTHER" id="PTHR43000">
    <property type="entry name" value="DTDP-D-GLUCOSE 4,6-DEHYDRATASE-RELATED"/>
    <property type="match status" value="1"/>
</dbReference>
<dbReference type="Gene3D" id="3.40.50.720">
    <property type="entry name" value="NAD(P)-binding Rossmann-like Domain"/>
    <property type="match status" value="1"/>
</dbReference>
<evidence type="ECO:0000313" key="6">
    <source>
        <dbReference type="Proteomes" id="UP001438707"/>
    </source>
</evidence>
<accession>A0AAW1Q814</accession>
<evidence type="ECO:0000256" key="2">
    <source>
        <dbReference type="ARBA" id="ARBA00023027"/>
    </source>
</evidence>
<evidence type="ECO:0000256" key="3">
    <source>
        <dbReference type="ARBA" id="ARBA00023239"/>
    </source>
</evidence>
<keyword evidence="6" id="KW-1185">Reference proteome</keyword>
<gene>
    <name evidence="5" type="ORF">WJX74_002427</name>
</gene>
<comment type="caution">
    <text evidence="5">The sequence shown here is derived from an EMBL/GenBank/DDBJ whole genome shotgun (WGS) entry which is preliminary data.</text>
</comment>
<dbReference type="InterPro" id="IPR036291">
    <property type="entry name" value="NAD(P)-bd_dom_sf"/>
</dbReference>
<dbReference type="EMBL" id="JALJOS010000062">
    <property type="protein sequence ID" value="KAK9818448.1"/>
    <property type="molecule type" value="Genomic_DNA"/>
</dbReference>
<keyword evidence="3" id="KW-0456">Lyase</keyword>